<dbReference type="EMBL" id="JAFBEC010000013">
    <property type="protein sequence ID" value="MBM7634540.1"/>
    <property type="molecule type" value="Genomic_DNA"/>
</dbReference>
<organism evidence="7 8">
    <name type="scientific">Geomicrobium sediminis</name>
    <dbReference type="NCBI Taxonomy" id="1347788"/>
    <lineage>
        <taxon>Bacteria</taxon>
        <taxon>Bacillati</taxon>
        <taxon>Bacillota</taxon>
        <taxon>Bacilli</taxon>
        <taxon>Bacillales</taxon>
        <taxon>Geomicrobium</taxon>
    </lineage>
</organism>
<dbReference type="PIRSF" id="PIRSF002741">
    <property type="entry name" value="MppA"/>
    <property type="match status" value="1"/>
</dbReference>
<dbReference type="Pfam" id="PF00496">
    <property type="entry name" value="SBP_bac_5"/>
    <property type="match status" value="1"/>
</dbReference>
<comment type="caution">
    <text evidence="7">The sequence shown here is derived from an EMBL/GenBank/DDBJ whole genome shotgun (WGS) entry which is preliminary data.</text>
</comment>
<dbReference type="InterPro" id="IPR030678">
    <property type="entry name" value="Peptide/Ni-bd"/>
</dbReference>
<dbReference type="PANTHER" id="PTHR30290:SF9">
    <property type="entry name" value="OLIGOPEPTIDE-BINDING PROTEIN APPA"/>
    <property type="match status" value="1"/>
</dbReference>
<dbReference type="RefSeq" id="WP_204699349.1">
    <property type="nucleotide sequence ID" value="NZ_JAFBEC010000013.1"/>
</dbReference>
<evidence type="ECO:0000259" key="6">
    <source>
        <dbReference type="Pfam" id="PF00496"/>
    </source>
</evidence>
<keyword evidence="2" id="KW-0813">Transport</keyword>
<evidence type="ECO:0000313" key="7">
    <source>
        <dbReference type="EMBL" id="MBM7634540.1"/>
    </source>
</evidence>
<name>A0ABS2PHM6_9BACL</name>
<evidence type="ECO:0000256" key="3">
    <source>
        <dbReference type="ARBA" id="ARBA00022729"/>
    </source>
</evidence>
<feature type="compositionally biased region" description="Low complexity" evidence="4">
    <location>
        <begin position="64"/>
        <end position="75"/>
    </location>
</feature>
<dbReference type="PANTHER" id="PTHR30290">
    <property type="entry name" value="PERIPLASMIC BINDING COMPONENT OF ABC TRANSPORTER"/>
    <property type="match status" value="1"/>
</dbReference>
<dbReference type="InterPro" id="IPR000914">
    <property type="entry name" value="SBP_5_dom"/>
</dbReference>
<dbReference type="PROSITE" id="PS51257">
    <property type="entry name" value="PROKAR_LIPOPROTEIN"/>
    <property type="match status" value="1"/>
</dbReference>
<proteinExistence type="inferred from homology"/>
<dbReference type="Gene3D" id="3.40.190.10">
    <property type="entry name" value="Periplasmic binding protein-like II"/>
    <property type="match status" value="1"/>
</dbReference>
<comment type="similarity">
    <text evidence="1">Belongs to the bacterial solute-binding protein 5 family.</text>
</comment>
<feature type="compositionally biased region" description="Acidic residues" evidence="4">
    <location>
        <begin position="28"/>
        <end position="58"/>
    </location>
</feature>
<feature type="chain" id="PRO_5045566599" evidence="5">
    <location>
        <begin position="22"/>
        <end position="568"/>
    </location>
</feature>
<dbReference type="Gene3D" id="3.10.105.10">
    <property type="entry name" value="Dipeptide-binding Protein, Domain 3"/>
    <property type="match status" value="1"/>
</dbReference>
<dbReference type="InterPro" id="IPR039424">
    <property type="entry name" value="SBP_5"/>
</dbReference>
<reference evidence="7 8" key="1">
    <citation type="submission" date="2021-01" db="EMBL/GenBank/DDBJ databases">
        <title>Genomic Encyclopedia of Type Strains, Phase IV (KMG-IV): sequencing the most valuable type-strain genomes for metagenomic binning, comparative biology and taxonomic classification.</title>
        <authorList>
            <person name="Goeker M."/>
        </authorList>
    </citation>
    <scope>NUCLEOTIDE SEQUENCE [LARGE SCALE GENOMIC DNA]</scope>
    <source>
        <strain evidence="7 8">DSM 25540</strain>
    </source>
</reference>
<keyword evidence="3 5" id="KW-0732">Signal</keyword>
<evidence type="ECO:0000313" key="8">
    <source>
        <dbReference type="Proteomes" id="UP000741863"/>
    </source>
</evidence>
<dbReference type="Proteomes" id="UP000741863">
    <property type="component" value="Unassembled WGS sequence"/>
</dbReference>
<evidence type="ECO:0000256" key="5">
    <source>
        <dbReference type="SAM" id="SignalP"/>
    </source>
</evidence>
<sequence>MVKKTQWLFLVMIFTMGMLLAACGGSDEGAETGADEGTEPDTEETDGEDVEDIDDENGDSAATGEPVEGGEIIVGSDAEPNGLTPATVSDTASRDAHDLVHAALYRQTVEGFDVEPDVAVDLPEVSEDGLEQVIELRDDVFFSDGEQLTADDVVFTVGIYLMEDYAGTSTTLFERVENVEATDEYEVTFTMSEPDAALTASLEQAPIVPEHILGDLETYAEIEEHEASTTDAVIGAGPYVMTDWTVGQYINYEARDDYHNEGPYIQNITWRIGDTDAQLAMLQAGEIDIMNAAPQDVVTVESIDGYNLAEEPQFGYNYIGYNQRNELFESANVRRALTMAINREAIIDGIMDGHGTVAEFPHSPEGPIYSDEIESIPFDQEGALELLAEEGWEQNDSGQLVNGDGDVFAFSLLTNSEALVRTDWIVAVQQMLGEIGIEVETETMEFGAYLDRINPPNWDFDAIAGAWSLSLDPNMESLFHSRNIESGQNNIAYESEEFDELSTDNRAILDVDERMETLQQAAMQVAEDQVYTFMYYPTEFQAYRDNIQNHSYNSRAGLFRVQEWWIEE</sequence>
<gene>
    <name evidence="7" type="ORF">JOD17_003659</name>
</gene>
<protein>
    <submittedName>
        <fullName evidence="7">Peptide/nickel transport system substrate-binding protein</fullName>
    </submittedName>
</protein>
<feature type="domain" description="Solute-binding protein family 5" evidence="6">
    <location>
        <begin position="114"/>
        <end position="478"/>
    </location>
</feature>
<evidence type="ECO:0000256" key="2">
    <source>
        <dbReference type="ARBA" id="ARBA00022448"/>
    </source>
</evidence>
<keyword evidence="8" id="KW-1185">Reference proteome</keyword>
<dbReference type="Gene3D" id="3.90.76.10">
    <property type="entry name" value="Dipeptide-binding Protein, Domain 1"/>
    <property type="match status" value="1"/>
</dbReference>
<evidence type="ECO:0000256" key="4">
    <source>
        <dbReference type="SAM" id="MobiDB-lite"/>
    </source>
</evidence>
<accession>A0ABS2PHM6</accession>
<feature type="signal peptide" evidence="5">
    <location>
        <begin position="1"/>
        <end position="21"/>
    </location>
</feature>
<dbReference type="SUPFAM" id="SSF53850">
    <property type="entry name" value="Periplasmic binding protein-like II"/>
    <property type="match status" value="1"/>
</dbReference>
<feature type="region of interest" description="Disordered" evidence="4">
    <location>
        <begin position="27"/>
        <end position="92"/>
    </location>
</feature>
<evidence type="ECO:0000256" key="1">
    <source>
        <dbReference type="ARBA" id="ARBA00005695"/>
    </source>
</evidence>